<evidence type="ECO:0000256" key="1">
    <source>
        <dbReference type="SAM" id="MobiDB-lite"/>
    </source>
</evidence>
<name>A0AAD7SDD7_9TELE</name>
<gene>
    <name evidence="2" type="ORF">AAFF_G00397710</name>
</gene>
<reference evidence="2" key="1">
    <citation type="journal article" date="2023" name="Science">
        <title>Genome structures resolve the early diversification of teleost fishes.</title>
        <authorList>
            <person name="Parey E."/>
            <person name="Louis A."/>
            <person name="Montfort J."/>
            <person name="Bouchez O."/>
            <person name="Roques C."/>
            <person name="Iampietro C."/>
            <person name="Lluch J."/>
            <person name="Castinel A."/>
            <person name="Donnadieu C."/>
            <person name="Desvignes T."/>
            <person name="Floi Bucao C."/>
            <person name="Jouanno E."/>
            <person name="Wen M."/>
            <person name="Mejri S."/>
            <person name="Dirks R."/>
            <person name="Jansen H."/>
            <person name="Henkel C."/>
            <person name="Chen W.J."/>
            <person name="Zahm M."/>
            <person name="Cabau C."/>
            <person name="Klopp C."/>
            <person name="Thompson A.W."/>
            <person name="Robinson-Rechavi M."/>
            <person name="Braasch I."/>
            <person name="Lecointre G."/>
            <person name="Bobe J."/>
            <person name="Postlethwait J.H."/>
            <person name="Berthelot C."/>
            <person name="Roest Crollius H."/>
            <person name="Guiguen Y."/>
        </authorList>
    </citation>
    <scope>NUCLEOTIDE SEQUENCE</scope>
    <source>
        <strain evidence="2">NC1722</strain>
    </source>
</reference>
<feature type="compositionally biased region" description="Basic and acidic residues" evidence="1">
    <location>
        <begin position="13"/>
        <end position="26"/>
    </location>
</feature>
<protein>
    <submittedName>
        <fullName evidence="2">Uncharacterized protein</fullName>
    </submittedName>
</protein>
<organism evidence="2 3">
    <name type="scientific">Aldrovandia affinis</name>
    <dbReference type="NCBI Taxonomy" id="143900"/>
    <lineage>
        <taxon>Eukaryota</taxon>
        <taxon>Metazoa</taxon>
        <taxon>Chordata</taxon>
        <taxon>Craniata</taxon>
        <taxon>Vertebrata</taxon>
        <taxon>Euteleostomi</taxon>
        <taxon>Actinopterygii</taxon>
        <taxon>Neopterygii</taxon>
        <taxon>Teleostei</taxon>
        <taxon>Notacanthiformes</taxon>
        <taxon>Halosauridae</taxon>
        <taxon>Aldrovandia</taxon>
    </lineage>
</organism>
<dbReference type="EMBL" id="JAINUG010000077">
    <property type="protein sequence ID" value="KAJ8400388.1"/>
    <property type="molecule type" value="Genomic_DNA"/>
</dbReference>
<comment type="caution">
    <text evidence="2">The sequence shown here is derived from an EMBL/GenBank/DDBJ whole genome shotgun (WGS) entry which is preliminary data.</text>
</comment>
<evidence type="ECO:0000313" key="3">
    <source>
        <dbReference type="Proteomes" id="UP001221898"/>
    </source>
</evidence>
<proteinExistence type="predicted"/>
<dbReference type="Proteomes" id="UP001221898">
    <property type="component" value="Unassembled WGS sequence"/>
</dbReference>
<feature type="region of interest" description="Disordered" evidence="1">
    <location>
        <begin position="1"/>
        <end position="69"/>
    </location>
</feature>
<dbReference type="AlphaFoldDB" id="A0AAD7SDD7"/>
<accession>A0AAD7SDD7</accession>
<evidence type="ECO:0000313" key="2">
    <source>
        <dbReference type="EMBL" id="KAJ8400388.1"/>
    </source>
</evidence>
<sequence length="69" mass="7325">MMDGSTGAVMDPPDARRGALWRDARHGSGSPWHEPPTLNKRLAVVAHLGHKYKTQNGLDPGPPDGQGTG</sequence>
<keyword evidence="3" id="KW-1185">Reference proteome</keyword>